<evidence type="ECO:0000256" key="1">
    <source>
        <dbReference type="SAM" id="MobiDB-lite"/>
    </source>
</evidence>
<proteinExistence type="predicted"/>
<dbReference type="EMBL" id="CP012407">
    <property type="protein sequence ID" value="ALG75642.1"/>
    <property type="molecule type" value="Genomic_DNA"/>
</dbReference>
<name>A0AAC8W5V5_9PROT</name>
<evidence type="ECO:0000313" key="3">
    <source>
        <dbReference type="Proteomes" id="UP000069935"/>
    </source>
</evidence>
<dbReference type="KEGG" id="ati:AL072_32505"/>
<reference evidence="3" key="1">
    <citation type="submission" date="2015-08" db="EMBL/GenBank/DDBJ databases">
        <title>Complete Genome Sequence of Azospirillum thiophilum BV-S.</title>
        <authorList>
            <person name="Fomenkov A."/>
            <person name="Vincze T."/>
            <person name="Grabovich M."/>
            <person name="Dubinina G."/>
            <person name="Orlova M."/>
            <person name="Belousova E."/>
            <person name="Roberts R.J."/>
        </authorList>
    </citation>
    <scope>NUCLEOTIDE SEQUENCE [LARGE SCALE GENOMIC DNA]</scope>
    <source>
        <strain evidence="3">BV-S</strain>
    </source>
</reference>
<feature type="region of interest" description="Disordered" evidence="1">
    <location>
        <begin position="1"/>
        <end position="22"/>
    </location>
</feature>
<dbReference type="Proteomes" id="UP000069935">
    <property type="component" value="Chromosome 7"/>
</dbReference>
<gene>
    <name evidence="2" type="ORF">AL072_32505</name>
</gene>
<sequence length="142" mass="15368">MGRVQHQHRAEAVPRPRGLPQILEQPRQLEARLRLLRPQGGGMGVMAGGLVWPVQRGLDPRQIDMEIGDVGSGGDGLPDPACGFLRPSGQRRQDAPQVKRMGMAGGCLEDTAIQDVGFVEAAGLLMVQRRGQRFLQCCHGPS</sequence>
<accession>A0AAC8W5V5</accession>
<dbReference type="AlphaFoldDB" id="A0AAC8W5V5"/>
<protein>
    <submittedName>
        <fullName evidence="2">Uncharacterized protein</fullName>
    </submittedName>
</protein>
<keyword evidence="3" id="KW-1185">Reference proteome</keyword>
<organism evidence="2 3">
    <name type="scientific">Azospirillum thiophilum</name>
    <dbReference type="NCBI Taxonomy" id="528244"/>
    <lineage>
        <taxon>Bacteria</taxon>
        <taxon>Pseudomonadati</taxon>
        <taxon>Pseudomonadota</taxon>
        <taxon>Alphaproteobacteria</taxon>
        <taxon>Rhodospirillales</taxon>
        <taxon>Azospirillaceae</taxon>
        <taxon>Azospirillum</taxon>
    </lineage>
</organism>
<evidence type="ECO:0000313" key="2">
    <source>
        <dbReference type="EMBL" id="ALG75642.1"/>
    </source>
</evidence>
<reference evidence="2 3" key="2">
    <citation type="journal article" date="2016" name="Genome Announc.">
        <title>Complete Genome Sequence of a Strain of Azospirillum thiophilum Isolated from a Sulfide Spring.</title>
        <authorList>
            <person name="Fomenkov A."/>
            <person name="Vincze T."/>
            <person name="Grabovich M."/>
            <person name="Anton B.P."/>
            <person name="Dubinina G."/>
            <person name="Orlova M."/>
            <person name="Belousova E."/>
            <person name="Roberts R.J."/>
        </authorList>
    </citation>
    <scope>NUCLEOTIDE SEQUENCE [LARGE SCALE GENOMIC DNA]</scope>
    <source>
        <strain evidence="2 3">BV-S</strain>
    </source>
</reference>